<name>A0ABV5K6I6_9ACTN</name>
<organism evidence="1 2">
    <name type="scientific">Nocardioides plantarum</name>
    <dbReference type="NCBI Taxonomy" id="29299"/>
    <lineage>
        <taxon>Bacteria</taxon>
        <taxon>Bacillati</taxon>
        <taxon>Actinomycetota</taxon>
        <taxon>Actinomycetes</taxon>
        <taxon>Propionibacteriales</taxon>
        <taxon>Nocardioidaceae</taxon>
        <taxon>Nocardioides</taxon>
    </lineage>
</organism>
<dbReference type="RefSeq" id="WP_140008354.1">
    <property type="nucleotide sequence ID" value="NZ_JBHMDG010000005.1"/>
</dbReference>
<keyword evidence="2" id="KW-1185">Reference proteome</keyword>
<dbReference type="InterPro" id="IPR025101">
    <property type="entry name" value="DUF4012"/>
</dbReference>
<reference evidence="1 2" key="1">
    <citation type="submission" date="2024-09" db="EMBL/GenBank/DDBJ databases">
        <authorList>
            <person name="Sun Q."/>
            <person name="Mori K."/>
        </authorList>
    </citation>
    <scope>NUCLEOTIDE SEQUENCE [LARGE SCALE GENOMIC DNA]</scope>
    <source>
        <strain evidence="1 2">JCM 9626</strain>
    </source>
</reference>
<protein>
    <submittedName>
        <fullName evidence="1">DUF4012 domain-containing protein</fullName>
    </submittedName>
</protein>
<sequence>MLTRRRVIAALVVLVIAAAAYTAWLLYAAQRDLRAAEADARALRAAVEAGDDPGAQRALDDLQDAAGSAKDHTGGLWWRALTVVPVYGDDLGGVRALSASLDEIAEGAAPGLVGLTDDVDGLVADGRVDLDGLESVSRRVATADTSMQKALAEVADEDSADYVGALRSRYDDYVDLVSETADALHSARTASEVAPTMLGADGPRDYLLIFQNNAEIRSTGGLSGSWARLHTENGRLELKEQGDASDFGVSAAPVAPVSKEENAVYGDVIARYFQDPVMVPDFPRAAELFDAFWTSKYPQTDLDGVLTLDTVGLSYLLRGTGPVTSDGYTLTPETVVQLMLNQVYLDVDDPRKQDEVFTSVAARIFGAVTTGVTSPTELVKAVDQAVDERRLMVASFEDGLTSKIRGTRIAGELSGDDGATPHVDVTVNDATGSKMSYYLDYDTEVRATACTNGVQDLAGTMSIRQTISAADAAKLPDYITGGGDLGVKVGSQQVQVRLYAPYGGKLGSVFVDGVEMPRFTVATIDGRQVITLTLVTDGSKDVDLTWKMTGGPGQDEAGELTATPKVTPGRVGGVFASAC</sequence>
<evidence type="ECO:0000313" key="1">
    <source>
        <dbReference type="EMBL" id="MFB9312325.1"/>
    </source>
</evidence>
<dbReference type="Proteomes" id="UP001589750">
    <property type="component" value="Unassembled WGS sequence"/>
</dbReference>
<gene>
    <name evidence="1" type="ORF">ACFFRI_04655</name>
</gene>
<accession>A0ABV5K6I6</accession>
<comment type="caution">
    <text evidence="1">The sequence shown here is derived from an EMBL/GenBank/DDBJ whole genome shotgun (WGS) entry which is preliminary data.</text>
</comment>
<proteinExistence type="predicted"/>
<dbReference type="EMBL" id="JBHMDG010000005">
    <property type="protein sequence ID" value="MFB9312325.1"/>
    <property type="molecule type" value="Genomic_DNA"/>
</dbReference>
<evidence type="ECO:0000313" key="2">
    <source>
        <dbReference type="Proteomes" id="UP001589750"/>
    </source>
</evidence>
<dbReference type="Pfam" id="PF13196">
    <property type="entry name" value="DUF4012"/>
    <property type="match status" value="1"/>
</dbReference>